<comment type="subcellular location">
    <subcellularLocation>
        <location evidence="1 6">Nucleus</location>
    </subcellularLocation>
</comment>
<comment type="similarity">
    <text evidence="2 7">Belongs to the PCNA family.</text>
</comment>
<dbReference type="EMBL" id="KZ819665">
    <property type="protein sequence ID" value="PWN28443.1"/>
    <property type="molecule type" value="Genomic_DNA"/>
</dbReference>
<evidence type="ECO:0000256" key="8">
    <source>
        <dbReference type="SAM" id="MobiDB-lite"/>
    </source>
</evidence>
<dbReference type="GeneID" id="37027681"/>
<dbReference type="GO" id="GO:0006275">
    <property type="term" value="P:regulation of DNA replication"/>
    <property type="evidence" value="ECO:0007669"/>
    <property type="project" value="InterPro"/>
</dbReference>
<dbReference type="Proteomes" id="UP000245884">
    <property type="component" value="Unassembled WGS sequence"/>
</dbReference>
<keyword evidence="12" id="KW-1185">Reference proteome</keyword>
<evidence type="ECO:0000259" key="10">
    <source>
        <dbReference type="Pfam" id="PF02747"/>
    </source>
</evidence>
<evidence type="ECO:0000256" key="4">
    <source>
        <dbReference type="ARBA" id="ARBA00023125"/>
    </source>
</evidence>
<feature type="region of interest" description="Disordered" evidence="8">
    <location>
        <begin position="180"/>
        <end position="225"/>
    </location>
</feature>
<evidence type="ECO:0000256" key="3">
    <source>
        <dbReference type="ARBA" id="ARBA00022705"/>
    </source>
</evidence>
<evidence type="ECO:0000256" key="7">
    <source>
        <dbReference type="RuleBase" id="RU003671"/>
    </source>
</evidence>
<accession>A0A316UX01</accession>
<dbReference type="FunFam" id="3.10.150.10:FF:000008">
    <property type="entry name" value="Proliferating cell nuclear antigen"/>
    <property type="match status" value="1"/>
</dbReference>
<dbReference type="HAMAP" id="MF_00317">
    <property type="entry name" value="DNApol_clamp_arch"/>
    <property type="match status" value="1"/>
</dbReference>
<proteinExistence type="inferred from homology"/>
<feature type="compositionally biased region" description="Acidic residues" evidence="8">
    <location>
        <begin position="193"/>
        <end position="202"/>
    </location>
</feature>
<dbReference type="NCBIfam" id="TIGR00590">
    <property type="entry name" value="pcna"/>
    <property type="match status" value="1"/>
</dbReference>
<dbReference type="OrthoDB" id="534348at2759"/>
<dbReference type="Pfam" id="PF02747">
    <property type="entry name" value="PCNA_C"/>
    <property type="match status" value="2"/>
</dbReference>
<dbReference type="GO" id="GO:0043626">
    <property type="term" value="C:PCNA complex"/>
    <property type="evidence" value="ECO:0007669"/>
    <property type="project" value="TreeGrafter"/>
</dbReference>
<dbReference type="InterPro" id="IPR022649">
    <property type="entry name" value="Pr_cel_nuc_antig_C"/>
</dbReference>
<keyword evidence="3 7" id="KW-0235">DNA replication</keyword>
<evidence type="ECO:0000256" key="6">
    <source>
        <dbReference type="RuleBase" id="RU000641"/>
    </source>
</evidence>
<feature type="domain" description="Proliferating cell nuclear antigen PCNA C-terminal" evidence="10">
    <location>
        <begin position="127"/>
        <end position="186"/>
    </location>
</feature>
<dbReference type="Pfam" id="PF00705">
    <property type="entry name" value="PCNA_N"/>
    <property type="match status" value="1"/>
</dbReference>
<evidence type="ECO:0000256" key="2">
    <source>
        <dbReference type="ARBA" id="ARBA00010462"/>
    </source>
</evidence>
<evidence type="ECO:0000313" key="12">
    <source>
        <dbReference type="Proteomes" id="UP000245884"/>
    </source>
</evidence>
<dbReference type="RefSeq" id="XP_025363055.1">
    <property type="nucleotide sequence ID" value="XM_025505858.1"/>
</dbReference>
<dbReference type="InterPro" id="IPR046938">
    <property type="entry name" value="DNA_clamp_sf"/>
</dbReference>
<dbReference type="InterPro" id="IPR022648">
    <property type="entry name" value="Pr_cel_nuc_antig_N"/>
</dbReference>
<dbReference type="AlphaFoldDB" id="A0A316UX01"/>
<dbReference type="SUPFAM" id="SSF55979">
    <property type="entry name" value="DNA clamp"/>
    <property type="match status" value="2"/>
</dbReference>
<comment type="function">
    <text evidence="6">This protein is an auxiliary protein of DNA polymerase delta and is involved in the control of eukaryotic DNA replication by increasing the polymerase's processivity during elongation of the leading strand.</text>
</comment>
<dbReference type="GO" id="GO:0030337">
    <property type="term" value="F:DNA polymerase processivity factor activity"/>
    <property type="evidence" value="ECO:0007669"/>
    <property type="project" value="InterPro"/>
</dbReference>
<feature type="domain" description="Proliferating cell nuclear antigen PCNA N-terminal" evidence="9">
    <location>
        <begin position="1"/>
        <end position="124"/>
    </location>
</feature>
<dbReference type="CDD" id="cd00577">
    <property type="entry name" value="PCNA"/>
    <property type="match status" value="1"/>
</dbReference>
<dbReference type="GO" id="GO:0003677">
    <property type="term" value="F:DNA binding"/>
    <property type="evidence" value="ECO:0007669"/>
    <property type="project" value="UniProtKB-KW"/>
</dbReference>
<sequence length="291" mass="31586">MLEARLQQAVLLKKVLEAVKELVTEANFDCSEDGIRLQAMDNSHVALSSVELRTDAFTLFRCDRPMSIGVKLDSLQKIVRTAGNDDVVTLKKDDDGDNLNLVFEAKNSDRVAEYDMKLLDIDSEHLGIPDTQYEAVVRMSSAEFSRICRDLGTLGESVKIEVSKEGVNFSTDGEIGSAKLTLKQGSGSAAAPVDEDEDDDEDSKVSSGKRKRKAGGSGGGDGETIPVTIELQQAVSLTFSHKYLSNFSKAGSLTGTVALHMSNEVPLLVEYGFEAGHVRFYLAPKLSDDDD</sequence>
<dbReference type="GO" id="GO:0019985">
    <property type="term" value="P:translesion synthesis"/>
    <property type="evidence" value="ECO:0007669"/>
    <property type="project" value="TreeGrafter"/>
</dbReference>
<dbReference type="InterPro" id="IPR022659">
    <property type="entry name" value="Pr_cel_nuc_antig_CS"/>
</dbReference>
<organism evidence="11 12">
    <name type="scientific">Jaminaea rosea</name>
    <dbReference type="NCBI Taxonomy" id="1569628"/>
    <lineage>
        <taxon>Eukaryota</taxon>
        <taxon>Fungi</taxon>
        <taxon>Dikarya</taxon>
        <taxon>Basidiomycota</taxon>
        <taxon>Ustilaginomycotina</taxon>
        <taxon>Exobasidiomycetes</taxon>
        <taxon>Microstromatales</taxon>
        <taxon>Microstromatales incertae sedis</taxon>
        <taxon>Jaminaea</taxon>
    </lineage>
</organism>
<dbReference type="STRING" id="1569628.A0A316UX01"/>
<evidence type="ECO:0000313" key="11">
    <source>
        <dbReference type="EMBL" id="PWN28443.1"/>
    </source>
</evidence>
<reference evidence="11 12" key="1">
    <citation type="journal article" date="2018" name="Mol. Biol. Evol.">
        <title>Broad Genomic Sampling Reveals a Smut Pathogenic Ancestry of the Fungal Clade Ustilaginomycotina.</title>
        <authorList>
            <person name="Kijpornyongpan T."/>
            <person name="Mondo S.J."/>
            <person name="Barry K."/>
            <person name="Sandor L."/>
            <person name="Lee J."/>
            <person name="Lipzen A."/>
            <person name="Pangilinan J."/>
            <person name="LaButti K."/>
            <person name="Hainaut M."/>
            <person name="Henrissat B."/>
            <person name="Grigoriev I.V."/>
            <person name="Spatafora J.W."/>
            <person name="Aime M.C."/>
        </authorList>
    </citation>
    <scope>NUCLEOTIDE SEQUENCE [LARGE SCALE GENOMIC DNA]</scope>
    <source>
        <strain evidence="11 12">MCA 5214</strain>
    </source>
</reference>
<dbReference type="GO" id="GO:0006298">
    <property type="term" value="P:mismatch repair"/>
    <property type="evidence" value="ECO:0007669"/>
    <property type="project" value="TreeGrafter"/>
</dbReference>
<dbReference type="GO" id="GO:0006272">
    <property type="term" value="P:leading strand elongation"/>
    <property type="evidence" value="ECO:0007669"/>
    <property type="project" value="TreeGrafter"/>
</dbReference>
<dbReference type="FunFam" id="3.70.10.10:FF:000001">
    <property type="entry name" value="Proliferating cell nuclear antigen"/>
    <property type="match status" value="1"/>
</dbReference>
<evidence type="ECO:0000256" key="1">
    <source>
        <dbReference type="ARBA" id="ARBA00004123"/>
    </source>
</evidence>
<evidence type="ECO:0000256" key="5">
    <source>
        <dbReference type="ARBA" id="ARBA00023242"/>
    </source>
</evidence>
<dbReference type="PRINTS" id="PR00339">
    <property type="entry name" value="PCNACYCLIN"/>
</dbReference>
<protein>
    <recommendedName>
        <fullName evidence="6">DNA sliding clamp PCNA</fullName>
    </recommendedName>
</protein>
<dbReference type="Gene3D" id="3.70.10.10">
    <property type="match status" value="1"/>
</dbReference>
<feature type="domain" description="Proliferating cell nuclear antigen PCNA C-terminal" evidence="10">
    <location>
        <begin position="227"/>
        <end position="285"/>
    </location>
</feature>
<dbReference type="InterPro" id="IPR000730">
    <property type="entry name" value="Pr_cel_nuc_antig"/>
</dbReference>
<dbReference type="PROSITE" id="PS00293">
    <property type="entry name" value="PCNA_2"/>
    <property type="match status" value="1"/>
</dbReference>
<name>A0A316UX01_9BASI</name>
<dbReference type="PANTHER" id="PTHR11352:SF0">
    <property type="entry name" value="PROLIFERATING CELL NUCLEAR ANTIGEN"/>
    <property type="match status" value="1"/>
</dbReference>
<keyword evidence="4 7" id="KW-0238">DNA-binding</keyword>
<keyword evidence="5 6" id="KW-0539">Nucleus</keyword>
<evidence type="ECO:0000259" key="9">
    <source>
        <dbReference type="Pfam" id="PF00705"/>
    </source>
</evidence>
<dbReference type="PANTHER" id="PTHR11352">
    <property type="entry name" value="PROLIFERATING CELL NUCLEAR ANTIGEN"/>
    <property type="match status" value="1"/>
</dbReference>
<gene>
    <name evidence="11" type="ORF">BDZ90DRAFT_231423</name>
</gene>